<comment type="similarity">
    <text evidence="1">Belongs to the scytalone dehydratase family.</text>
</comment>
<dbReference type="eggNOG" id="ENOG502SNFV">
    <property type="taxonomic scope" value="Eukaryota"/>
</dbReference>
<reference evidence="5" key="1">
    <citation type="journal article" date="2011" name="PLoS Genet.">
        <title>Genomic analysis of the necrotrophic fungal pathogens Sclerotinia sclerotiorum and Botrytis cinerea.</title>
        <authorList>
            <person name="Amselem J."/>
            <person name="Cuomo C.A."/>
            <person name="van Kan J.A."/>
            <person name="Viaud M."/>
            <person name="Benito E.P."/>
            <person name="Couloux A."/>
            <person name="Coutinho P.M."/>
            <person name="de Vries R.P."/>
            <person name="Dyer P.S."/>
            <person name="Fillinger S."/>
            <person name="Fournier E."/>
            <person name="Gout L."/>
            <person name="Hahn M."/>
            <person name="Kohn L."/>
            <person name="Lapalu N."/>
            <person name="Plummer K.M."/>
            <person name="Pradier J.M."/>
            <person name="Quevillon E."/>
            <person name="Sharon A."/>
            <person name="Simon A."/>
            <person name="ten Have A."/>
            <person name="Tudzynski B."/>
            <person name="Tudzynski P."/>
            <person name="Wincker P."/>
            <person name="Andrew M."/>
            <person name="Anthouard V."/>
            <person name="Beever R.E."/>
            <person name="Beffa R."/>
            <person name="Benoit I."/>
            <person name="Bouzid O."/>
            <person name="Brault B."/>
            <person name="Chen Z."/>
            <person name="Choquer M."/>
            <person name="Collemare J."/>
            <person name="Cotton P."/>
            <person name="Danchin E.G."/>
            <person name="Da Silva C."/>
            <person name="Gautier A."/>
            <person name="Giraud C."/>
            <person name="Giraud T."/>
            <person name="Gonzalez C."/>
            <person name="Grossetete S."/>
            <person name="Guldener U."/>
            <person name="Henrissat B."/>
            <person name="Howlett B.J."/>
            <person name="Kodira C."/>
            <person name="Kretschmer M."/>
            <person name="Lappartient A."/>
            <person name="Leroch M."/>
            <person name="Levis C."/>
            <person name="Mauceli E."/>
            <person name="Neuveglise C."/>
            <person name="Oeser B."/>
            <person name="Pearson M."/>
            <person name="Poulain J."/>
            <person name="Poussereau N."/>
            <person name="Quesneville H."/>
            <person name="Rascle C."/>
            <person name="Schumacher J."/>
            <person name="Segurens B."/>
            <person name="Sexton A."/>
            <person name="Silva E."/>
            <person name="Sirven C."/>
            <person name="Soanes D.M."/>
            <person name="Talbot N.J."/>
            <person name="Templeton M."/>
            <person name="Yandava C."/>
            <person name="Yarden O."/>
            <person name="Zeng Q."/>
            <person name="Rollins J.A."/>
            <person name="Lebrun M.H."/>
            <person name="Dickman M."/>
        </authorList>
    </citation>
    <scope>NUCLEOTIDE SEQUENCE [LARGE SCALE GENOMIC DNA]</scope>
    <source>
        <strain evidence="5">T4</strain>
    </source>
</reference>
<dbReference type="EMBL" id="FQ790286">
    <property type="protein sequence ID" value="CCD47430.1"/>
    <property type="molecule type" value="Genomic_DNA"/>
</dbReference>
<dbReference type="InParanoid" id="G2Y440"/>
<dbReference type="GO" id="GO:0016829">
    <property type="term" value="F:lyase activity"/>
    <property type="evidence" value="ECO:0007669"/>
    <property type="project" value="UniProtKB-KW"/>
</dbReference>
<dbReference type="Pfam" id="PF02982">
    <property type="entry name" value="Scytalone_dh"/>
    <property type="match status" value="1"/>
</dbReference>
<dbReference type="AlphaFoldDB" id="G2Y440"/>
<organism evidence="4 5">
    <name type="scientific">Botryotinia fuckeliana (strain T4)</name>
    <name type="common">Noble rot fungus</name>
    <name type="synonym">Botrytis cinerea</name>
    <dbReference type="NCBI Taxonomy" id="999810"/>
    <lineage>
        <taxon>Eukaryota</taxon>
        <taxon>Fungi</taxon>
        <taxon>Dikarya</taxon>
        <taxon>Ascomycota</taxon>
        <taxon>Pezizomycotina</taxon>
        <taxon>Leotiomycetes</taxon>
        <taxon>Helotiales</taxon>
        <taxon>Sclerotiniaceae</taxon>
        <taxon>Botrytis</taxon>
    </lineage>
</organism>
<accession>G2Y440</accession>
<dbReference type="SUPFAM" id="SSF54427">
    <property type="entry name" value="NTF2-like"/>
    <property type="match status" value="1"/>
</dbReference>
<proteinExistence type="inferred from homology"/>
<evidence type="ECO:0000259" key="3">
    <source>
        <dbReference type="Pfam" id="PF02982"/>
    </source>
</evidence>
<dbReference type="Gene3D" id="3.10.450.50">
    <property type="match status" value="1"/>
</dbReference>
<dbReference type="HOGENOM" id="CLU_101889_1_0_1"/>
<dbReference type="OrthoDB" id="5281072at2759"/>
<name>G2Y440_BOTF4</name>
<evidence type="ECO:0000313" key="5">
    <source>
        <dbReference type="Proteomes" id="UP000008177"/>
    </source>
</evidence>
<protein>
    <recommendedName>
        <fullName evidence="3">Scytalone dehydratase-like domain-containing protein</fullName>
    </recommendedName>
</protein>
<gene>
    <name evidence="4" type="ORF">BofuT4_P005890.1</name>
</gene>
<dbReference type="Proteomes" id="UP000008177">
    <property type="component" value="Unplaced contigs"/>
</dbReference>
<dbReference type="InterPro" id="IPR049884">
    <property type="entry name" value="Scytalone_dh"/>
</dbReference>
<keyword evidence="2" id="KW-0456">Lyase</keyword>
<dbReference type="InterPro" id="IPR032710">
    <property type="entry name" value="NTF2-like_dom_sf"/>
</dbReference>
<evidence type="ECO:0000256" key="2">
    <source>
        <dbReference type="ARBA" id="ARBA00023239"/>
    </source>
</evidence>
<evidence type="ECO:0000256" key="1">
    <source>
        <dbReference type="ARBA" id="ARBA00008584"/>
    </source>
</evidence>
<feature type="domain" description="Scytalone dehydratase-like" evidence="3">
    <location>
        <begin position="22"/>
        <end position="149"/>
    </location>
</feature>
<dbReference type="STRING" id="999810.G2Y440"/>
<evidence type="ECO:0000313" key="4">
    <source>
        <dbReference type="EMBL" id="CCD47430.1"/>
    </source>
</evidence>
<sequence>MGMIEKYEPRDLGIKVFPTNIKTQDKARLRASLAPNVIVDYKFVVPEWGQQNFAADDFVEAWLGPKKLGVKALTTQHLLGAPYFKSVTDSEIIVEWQQLASHARKVAGEDYSHPHCKIGETSDGRSYMQQTFVKVDGQWRISVIKPEKLPTQYPQSKLHFTPLFMQPSNPSFQTKH</sequence>